<dbReference type="InterPro" id="IPR036812">
    <property type="entry name" value="NAD(P)_OxRdtase_dom_sf"/>
</dbReference>
<keyword evidence="5" id="KW-1185">Reference proteome</keyword>
<evidence type="ECO:0000259" key="3">
    <source>
        <dbReference type="Pfam" id="PF00248"/>
    </source>
</evidence>
<dbReference type="InterPro" id="IPR050523">
    <property type="entry name" value="AKR_Detox_Biosynth"/>
</dbReference>
<dbReference type="Pfam" id="PF00248">
    <property type="entry name" value="Aldo_ket_red"/>
    <property type="match status" value="1"/>
</dbReference>
<dbReference type="CDD" id="cd19080">
    <property type="entry name" value="AKR_AKR9A_9B"/>
    <property type="match status" value="1"/>
</dbReference>
<dbReference type="GO" id="GO:0005829">
    <property type="term" value="C:cytosol"/>
    <property type="evidence" value="ECO:0007669"/>
    <property type="project" value="UniProtKB-ARBA"/>
</dbReference>
<evidence type="ECO:0000313" key="5">
    <source>
        <dbReference type="Proteomes" id="UP000465241"/>
    </source>
</evidence>
<gene>
    <name evidence="4" type="ORF">MMUR_40100</name>
</gene>
<accession>A0A7I9WQ89</accession>
<comment type="caution">
    <text evidence="4">The sequence shown here is derived from an EMBL/GenBank/DDBJ whole genome shotgun (WGS) entry which is preliminary data.</text>
</comment>
<organism evidence="4 5">
    <name type="scientific">Mycolicibacterium murale</name>
    <dbReference type="NCBI Taxonomy" id="182220"/>
    <lineage>
        <taxon>Bacteria</taxon>
        <taxon>Bacillati</taxon>
        <taxon>Actinomycetota</taxon>
        <taxon>Actinomycetes</taxon>
        <taxon>Mycobacteriales</taxon>
        <taxon>Mycobacteriaceae</taxon>
        <taxon>Mycolicibacterium</taxon>
    </lineage>
</organism>
<dbReference type="FunFam" id="3.20.20.100:FF:000004">
    <property type="entry name" value="Oxidoreductase, aldo/keto reductase"/>
    <property type="match status" value="1"/>
</dbReference>
<dbReference type="PANTHER" id="PTHR43364:SF4">
    <property type="entry name" value="NAD(P)-LINKED OXIDOREDUCTASE SUPERFAMILY PROTEIN"/>
    <property type="match status" value="1"/>
</dbReference>
<evidence type="ECO:0000313" key="4">
    <source>
        <dbReference type="EMBL" id="GFG59874.1"/>
    </source>
</evidence>
<sequence>MSLDHYVTLGRSGLRVSPFALGAMTFGADPGGAGVDVAEAEEILTRYLERGGNFIDTANFYTNGHSEAILGDYFRARPGQRDRVVLASKFFTNMYPGDPNGGGAGRRSIVAQLEQTLRRLQTDHLDLYWLHNWDRNTPVEETLRALDDLVRAGKVRYIGFSNTPAWVTAQAQTTAVLRGWTPLIAVQIEYSLLARTVEHEMAPLARDQGMALVPWSPLKNGFLSGKYRRAGAVDDSARADFVGRPTDEQFTVIDTVAAVAAEVGATPAAVALAWLRGRPGTVVPIVGARRLRHLTDNLAGLEIVLTDAQRAALDAASAPPPIDPRTAERCGACDVAVRGNHRRRGIVYGVSASAAERCAVLRGLSRAAGVDRGGPRGSSPERWDPLSAGQIRYRGPTAATGRRHSPVARWSAARR</sequence>
<feature type="compositionally biased region" description="Basic residues" evidence="2">
    <location>
        <begin position="401"/>
        <end position="415"/>
    </location>
</feature>
<reference evidence="4 5" key="1">
    <citation type="journal article" date="2019" name="Emerg. Microbes Infect.">
        <title>Comprehensive subspecies identification of 175 nontuberculous mycobacteria species based on 7547 genomic profiles.</title>
        <authorList>
            <person name="Matsumoto Y."/>
            <person name="Kinjo T."/>
            <person name="Motooka D."/>
            <person name="Nabeya D."/>
            <person name="Jung N."/>
            <person name="Uechi K."/>
            <person name="Horii T."/>
            <person name="Iida T."/>
            <person name="Fujita J."/>
            <person name="Nakamura S."/>
        </authorList>
    </citation>
    <scope>NUCLEOTIDE SEQUENCE [LARGE SCALE GENOMIC DNA]</scope>
    <source>
        <strain evidence="4 5">JCM 13392</strain>
    </source>
</reference>
<feature type="region of interest" description="Disordered" evidence="2">
    <location>
        <begin position="368"/>
        <end position="415"/>
    </location>
</feature>
<evidence type="ECO:0000256" key="1">
    <source>
        <dbReference type="ARBA" id="ARBA00023002"/>
    </source>
</evidence>
<dbReference type="Proteomes" id="UP000465241">
    <property type="component" value="Unassembled WGS sequence"/>
</dbReference>
<name>A0A7I9WQ89_9MYCO</name>
<dbReference type="PANTHER" id="PTHR43364">
    <property type="entry name" value="NADH-SPECIFIC METHYLGLYOXAL REDUCTASE-RELATED"/>
    <property type="match status" value="1"/>
</dbReference>
<feature type="domain" description="NADP-dependent oxidoreductase" evidence="3">
    <location>
        <begin position="20"/>
        <end position="316"/>
    </location>
</feature>
<proteinExistence type="predicted"/>
<protein>
    <submittedName>
        <fullName evidence="4">Aldo/keto reductase</fullName>
    </submittedName>
</protein>
<dbReference type="InterPro" id="IPR023210">
    <property type="entry name" value="NADP_OxRdtase_dom"/>
</dbReference>
<dbReference type="AlphaFoldDB" id="A0A7I9WQ89"/>
<keyword evidence="1" id="KW-0560">Oxidoreductase</keyword>
<dbReference type="EMBL" id="BLKT01000003">
    <property type="protein sequence ID" value="GFG59874.1"/>
    <property type="molecule type" value="Genomic_DNA"/>
</dbReference>
<dbReference type="Gene3D" id="3.20.20.100">
    <property type="entry name" value="NADP-dependent oxidoreductase domain"/>
    <property type="match status" value="1"/>
</dbReference>
<evidence type="ECO:0000256" key="2">
    <source>
        <dbReference type="SAM" id="MobiDB-lite"/>
    </source>
</evidence>
<dbReference type="SUPFAM" id="SSF51430">
    <property type="entry name" value="NAD(P)-linked oxidoreductase"/>
    <property type="match status" value="1"/>
</dbReference>
<dbReference type="GO" id="GO:0016491">
    <property type="term" value="F:oxidoreductase activity"/>
    <property type="evidence" value="ECO:0007669"/>
    <property type="project" value="UniProtKB-KW"/>
</dbReference>